<keyword evidence="2" id="KW-1185">Reference proteome</keyword>
<protein>
    <submittedName>
        <fullName evidence="1">Uncharacterized protein</fullName>
    </submittedName>
</protein>
<sequence>MQSAKHTHSDLRDQPIIPLRLDFSTNFRFGPVRGYRKMAPFAFWRGTEDYPGQYSLGRDEIVAGLANAGGAAPVARLHKDY</sequence>
<organism evidence="1 2">
    <name type="scientific">Bradyrhizobium stylosanthis</name>
    <dbReference type="NCBI Taxonomy" id="1803665"/>
    <lineage>
        <taxon>Bacteria</taxon>
        <taxon>Pseudomonadati</taxon>
        <taxon>Pseudomonadota</taxon>
        <taxon>Alphaproteobacteria</taxon>
        <taxon>Hyphomicrobiales</taxon>
        <taxon>Nitrobacteraceae</taxon>
        <taxon>Bradyrhizobium</taxon>
    </lineage>
</organism>
<name>A0A560E2E0_9BRAD</name>
<proteinExistence type="predicted"/>
<accession>A0A560E2E0</accession>
<comment type="caution">
    <text evidence="1">The sequence shown here is derived from an EMBL/GenBank/DDBJ whole genome shotgun (WGS) entry which is preliminary data.</text>
</comment>
<evidence type="ECO:0000313" key="2">
    <source>
        <dbReference type="Proteomes" id="UP000319949"/>
    </source>
</evidence>
<dbReference type="EMBL" id="VITK01000002">
    <property type="protein sequence ID" value="TWB03546.1"/>
    <property type="molecule type" value="Genomic_DNA"/>
</dbReference>
<dbReference type="RefSeq" id="WP_145658269.1">
    <property type="nucleotide sequence ID" value="NZ_VITK01000002.1"/>
</dbReference>
<reference evidence="1 2" key="1">
    <citation type="submission" date="2019-06" db="EMBL/GenBank/DDBJ databases">
        <title>Genomic Encyclopedia of Type Strains, Phase IV (KMG-V): Genome sequencing to study the core and pangenomes of soil and plant-associated prokaryotes.</title>
        <authorList>
            <person name="Whitman W."/>
        </authorList>
    </citation>
    <scope>NUCLEOTIDE SEQUENCE [LARGE SCALE GENOMIC DNA]</scope>
    <source>
        <strain evidence="1 2">BR 510</strain>
    </source>
</reference>
<gene>
    <name evidence="1" type="ORF">FBZ96_10217</name>
</gene>
<dbReference type="Proteomes" id="UP000319949">
    <property type="component" value="Unassembled WGS sequence"/>
</dbReference>
<dbReference type="AlphaFoldDB" id="A0A560E2E0"/>
<evidence type="ECO:0000313" key="1">
    <source>
        <dbReference type="EMBL" id="TWB03546.1"/>
    </source>
</evidence>